<name>A0A3M0AAX1_9GAMM</name>
<keyword evidence="3" id="KW-1185">Reference proteome</keyword>
<keyword evidence="1" id="KW-0732">Signal</keyword>
<feature type="chain" id="PRO_5018016945" evidence="1">
    <location>
        <begin position="23"/>
        <end position="177"/>
    </location>
</feature>
<reference evidence="2 3" key="1">
    <citation type="submission" date="2018-10" db="EMBL/GenBank/DDBJ databases">
        <title>Genomic Encyclopedia of Type Strains, Phase IV (KMG-IV): sequencing the most valuable type-strain genomes for metagenomic binning, comparative biology and taxonomic classification.</title>
        <authorList>
            <person name="Goeker M."/>
        </authorList>
    </citation>
    <scope>NUCLEOTIDE SEQUENCE [LARGE SCALE GENOMIC DNA]</scope>
    <source>
        <strain evidence="2 3">DSM 25080</strain>
    </source>
</reference>
<dbReference type="AlphaFoldDB" id="A0A3M0AAX1"/>
<feature type="signal peptide" evidence="1">
    <location>
        <begin position="1"/>
        <end position="22"/>
    </location>
</feature>
<sequence>MPRLNVNYFLLPLLFSVSSIYAAEQGEWGETSTAYTTIQISILPNILITDVTDIVLDINDRTQDVVFTQEFCVVGNTNADYVLIASGAAGEGSPFELVGEDNTVLPYEFSFNGDLAQPVDVPLESGIESAPYELENVGIDCNGSPNARFSVTFRSEDLILSPAGLFSGAVSLTVATQ</sequence>
<protein>
    <submittedName>
        <fullName evidence="2">Uncharacterized protein</fullName>
    </submittedName>
</protein>
<dbReference type="Proteomes" id="UP000267187">
    <property type="component" value="Unassembled WGS sequence"/>
</dbReference>
<dbReference type="RefSeq" id="WP_121876508.1">
    <property type="nucleotide sequence ID" value="NZ_REFJ01000002.1"/>
</dbReference>
<gene>
    <name evidence="2" type="ORF">DFR27_1181</name>
</gene>
<dbReference type="EMBL" id="REFJ01000002">
    <property type="protein sequence ID" value="RMA81364.1"/>
    <property type="molecule type" value="Genomic_DNA"/>
</dbReference>
<dbReference type="OrthoDB" id="9910647at2"/>
<organism evidence="2 3">
    <name type="scientific">Umboniibacter marinipuniceus</name>
    <dbReference type="NCBI Taxonomy" id="569599"/>
    <lineage>
        <taxon>Bacteria</taxon>
        <taxon>Pseudomonadati</taxon>
        <taxon>Pseudomonadota</taxon>
        <taxon>Gammaproteobacteria</taxon>
        <taxon>Cellvibrionales</taxon>
        <taxon>Cellvibrionaceae</taxon>
        <taxon>Umboniibacter</taxon>
    </lineage>
</organism>
<evidence type="ECO:0000256" key="1">
    <source>
        <dbReference type="SAM" id="SignalP"/>
    </source>
</evidence>
<comment type="caution">
    <text evidence="2">The sequence shown here is derived from an EMBL/GenBank/DDBJ whole genome shotgun (WGS) entry which is preliminary data.</text>
</comment>
<accession>A0A3M0AAX1</accession>
<proteinExistence type="predicted"/>
<evidence type="ECO:0000313" key="2">
    <source>
        <dbReference type="EMBL" id="RMA81364.1"/>
    </source>
</evidence>
<evidence type="ECO:0000313" key="3">
    <source>
        <dbReference type="Proteomes" id="UP000267187"/>
    </source>
</evidence>